<dbReference type="Pfam" id="PF09860">
    <property type="entry name" value="DUF2087"/>
    <property type="match status" value="1"/>
</dbReference>
<dbReference type="Proteomes" id="UP000675994">
    <property type="component" value="Chromosome"/>
</dbReference>
<sequence length="86" mass="10589">MNDIKKRFFKNNKIQTIPRKESDKIALFKFLLTDFDKTKEYTEMEVNAVLRKYYKDYAILRRYLVDYSFLKRDIEGKCYKVVEEQN</sequence>
<dbReference type="InterPro" id="IPR018656">
    <property type="entry name" value="DUF2087"/>
</dbReference>
<proteinExistence type="predicted"/>
<reference evidence="2" key="1">
    <citation type="journal article" date="2021" name="Front. Microbiol.">
        <title>Presence and Characterization of a Novel cfr-Carrying Tn558 Transposon Derivative in Staphylococcus delphini Isolated From Retail Food.</title>
        <authorList>
            <person name="Zhang F."/>
            <person name="Wu S."/>
            <person name="Huang J."/>
            <person name="Yang R."/>
            <person name="Zhang J."/>
            <person name="Lei T."/>
            <person name="Dai J."/>
            <person name="Ding Y."/>
            <person name="Xue L."/>
            <person name="Wang J."/>
            <person name="Chen M."/>
            <person name="Wu Q."/>
        </authorList>
    </citation>
    <scope>NUCLEOTIDE SEQUENCE</scope>
    <source>
        <strain evidence="2">2794-1</strain>
    </source>
</reference>
<gene>
    <name evidence="2" type="ORF">IPU22_08010</name>
</gene>
<dbReference type="EMBL" id="CP063367">
    <property type="protein sequence ID" value="QUM68527.1"/>
    <property type="molecule type" value="Genomic_DNA"/>
</dbReference>
<organism evidence="2 3">
    <name type="scientific">Staphylococcus delphini</name>
    <dbReference type="NCBI Taxonomy" id="53344"/>
    <lineage>
        <taxon>Bacteria</taxon>
        <taxon>Bacillati</taxon>
        <taxon>Bacillota</taxon>
        <taxon>Bacilli</taxon>
        <taxon>Bacillales</taxon>
        <taxon>Staphylococcaceae</taxon>
        <taxon>Staphylococcus</taxon>
        <taxon>Staphylococcus intermedius group</taxon>
    </lineage>
</organism>
<dbReference type="AlphaFoldDB" id="A0AAQ0D536"/>
<evidence type="ECO:0000313" key="2">
    <source>
        <dbReference type="EMBL" id="QUM68527.1"/>
    </source>
</evidence>
<accession>A0AAQ0D536</accession>
<name>A0AAQ0D536_9STAP</name>
<dbReference type="RefSeq" id="WP_212574513.1">
    <property type="nucleotide sequence ID" value="NZ_CP063367.1"/>
</dbReference>
<evidence type="ECO:0000259" key="1">
    <source>
        <dbReference type="Pfam" id="PF09860"/>
    </source>
</evidence>
<protein>
    <submittedName>
        <fullName evidence="2">DUF2087 domain-containing protein</fullName>
    </submittedName>
</protein>
<feature type="domain" description="DUF2087" evidence="1">
    <location>
        <begin position="14"/>
        <end position="80"/>
    </location>
</feature>
<evidence type="ECO:0000313" key="3">
    <source>
        <dbReference type="Proteomes" id="UP000675994"/>
    </source>
</evidence>